<gene>
    <name evidence="1" type="ORF">HMPREF9450_01901</name>
</gene>
<protein>
    <submittedName>
        <fullName evidence="1">Uncharacterized protein</fullName>
    </submittedName>
</protein>
<dbReference type="PATRIC" id="fig|742725.3.peg.2000"/>
<dbReference type="RefSeq" id="WP_009134707.1">
    <property type="nucleotide sequence ID" value="NZ_CP102250.1"/>
</dbReference>
<sequence>MKSRVNYRQIKTLADVRAERLRIAGELDGVEERLNDDYRRITGMFSVGYVVERVTTGAGKFYSAVEWAMTAYNMVRSVIGKYKEASARRKEATDDETETSG</sequence>
<reference evidence="1 2" key="1">
    <citation type="submission" date="2011-08" db="EMBL/GenBank/DDBJ databases">
        <title>The Genome Sequence of Alistipes indistinctus YIT 12060.</title>
        <authorList>
            <consortium name="The Broad Institute Genome Sequencing Platform"/>
            <person name="Earl A."/>
            <person name="Ward D."/>
            <person name="Feldgarden M."/>
            <person name="Gevers D."/>
            <person name="Morotomi M."/>
            <person name="Young S.K."/>
            <person name="Zeng Q."/>
            <person name="Gargeya S."/>
            <person name="Fitzgerald M."/>
            <person name="Haas B."/>
            <person name="Abouelleil A."/>
            <person name="Alvarado L."/>
            <person name="Arachchi H.M."/>
            <person name="Berlin A."/>
            <person name="Brown A."/>
            <person name="Chapman S.B."/>
            <person name="Chen Z."/>
            <person name="Dunbar C."/>
            <person name="Freedman E."/>
            <person name="Gearin G."/>
            <person name="Gellesch M."/>
            <person name="Goldberg J."/>
            <person name="Griggs A."/>
            <person name="Gujja S."/>
            <person name="Heiman D."/>
            <person name="Howarth C."/>
            <person name="Larson L."/>
            <person name="Lui A."/>
            <person name="MacDonald P.J.P."/>
            <person name="Montmayeur A."/>
            <person name="Murphy C."/>
            <person name="Neiman D."/>
            <person name="Pearson M."/>
            <person name="Priest M."/>
            <person name="Roberts A."/>
            <person name="Saif S."/>
            <person name="Shea T."/>
            <person name="Shenoy N."/>
            <person name="Sisk P."/>
            <person name="Stolte C."/>
            <person name="Sykes S."/>
            <person name="Wortman J."/>
            <person name="Nusbaum C."/>
            <person name="Birren B."/>
        </authorList>
    </citation>
    <scope>NUCLEOTIDE SEQUENCE [LARGE SCALE GENOMIC DNA]</scope>
    <source>
        <strain evidence="1 2">YIT 12060</strain>
    </source>
</reference>
<comment type="caution">
    <text evidence="1">The sequence shown here is derived from an EMBL/GenBank/DDBJ whole genome shotgun (WGS) entry which is preliminary data.</text>
</comment>
<dbReference type="HOGENOM" id="CLU_2285482_0_0_10"/>
<dbReference type="EMBL" id="ADLD01000013">
    <property type="protein sequence ID" value="EHB91852.1"/>
    <property type="molecule type" value="Genomic_DNA"/>
</dbReference>
<evidence type="ECO:0000313" key="2">
    <source>
        <dbReference type="Proteomes" id="UP000006008"/>
    </source>
</evidence>
<keyword evidence="2" id="KW-1185">Reference proteome</keyword>
<evidence type="ECO:0000313" key="1">
    <source>
        <dbReference type="EMBL" id="EHB91852.1"/>
    </source>
</evidence>
<dbReference type="GeneID" id="92815071"/>
<proteinExistence type="predicted"/>
<dbReference type="STRING" id="742725.HMPREF9450_01901"/>
<organism evidence="1 2">
    <name type="scientific">Alistipes indistinctus YIT 12060</name>
    <dbReference type="NCBI Taxonomy" id="742725"/>
    <lineage>
        <taxon>Bacteria</taxon>
        <taxon>Pseudomonadati</taxon>
        <taxon>Bacteroidota</taxon>
        <taxon>Bacteroidia</taxon>
        <taxon>Bacteroidales</taxon>
        <taxon>Rikenellaceae</taxon>
        <taxon>Alistipes</taxon>
    </lineage>
</organism>
<dbReference type="Proteomes" id="UP000006008">
    <property type="component" value="Unassembled WGS sequence"/>
</dbReference>
<accession>G5HB86</accession>
<name>G5HB86_9BACT</name>
<dbReference type="AlphaFoldDB" id="G5HB86"/>
<dbReference type="OrthoDB" id="1007658at2"/>